<sequence>MDKIYKGFVAGSIAAAVLSLLFYSSEINFQYEYFNWKNFAWLFLQTIAPLMVMAMYYLWRTLYKLKDLKSHED</sequence>
<dbReference type="OrthoDB" id="9912242at2"/>
<comment type="caution">
    <text evidence="2">The sequence shown here is derived from an EMBL/GenBank/DDBJ whole genome shotgun (WGS) entry which is preliminary data.</text>
</comment>
<evidence type="ECO:0000313" key="2">
    <source>
        <dbReference type="EMBL" id="PRP66514.1"/>
    </source>
</evidence>
<name>A0A2S9WSQ5_9FLAO</name>
<evidence type="ECO:0000313" key="3">
    <source>
        <dbReference type="Proteomes" id="UP000239532"/>
    </source>
</evidence>
<dbReference type="RefSeq" id="WP_105982339.1">
    <property type="nucleotide sequence ID" value="NZ_MQUC01000003.1"/>
</dbReference>
<dbReference type="Proteomes" id="UP000239532">
    <property type="component" value="Unassembled WGS sequence"/>
</dbReference>
<organism evidence="2 3">
    <name type="scientific">Nonlabens agnitus</name>
    <dbReference type="NCBI Taxonomy" id="870484"/>
    <lineage>
        <taxon>Bacteria</taxon>
        <taxon>Pseudomonadati</taxon>
        <taxon>Bacteroidota</taxon>
        <taxon>Flavobacteriia</taxon>
        <taxon>Flavobacteriales</taxon>
        <taxon>Flavobacteriaceae</taxon>
        <taxon>Nonlabens</taxon>
    </lineage>
</organism>
<feature type="transmembrane region" description="Helical" evidence="1">
    <location>
        <begin position="39"/>
        <end position="59"/>
    </location>
</feature>
<gene>
    <name evidence="2" type="ORF">BST86_05090</name>
</gene>
<reference evidence="2 3" key="1">
    <citation type="submission" date="2016-11" db="EMBL/GenBank/DDBJ databases">
        <title>Trade-off between light-utilization and light-protection in marine flavobacteria.</title>
        <authorList>
            <person name="Kumagai Y."/>
        </authorList>
    </citation>
    <scope>NUCLEOTIDE SEQUENCE [LARGE SCALE GENOMIC DNA]</scope>
    <source>
        <strain evidence="2 3">JCM 17109</strain>
    </source>
</reference>
<keyword evidence="1" id="KW-0812">Transmembrane</keyword>
<proteinExistence type="predicted"/>
<evidence type="ECO:0000256" key="1">
    <source>
        <dbReference type="SAM" id="Phobius"/>
    </source>
</evidence>
<keyword evidence="1" id="KW-0472">Membrane</keyword>
<dbReference type="AlphaFoldDB" id="A0A2S9WSQ5"/>
<accession>A0A2S9WSQ5</accession>
<keyword evidence="1" id="KW-1133">Transmembrane helix</keyword>
<feature type="transmembrane region" description="Helical" evidence="1">
    <location>
        <begin position="7"/>
        <end position="24"/>
    </location>
</feature>
<dbReference type="EMBL" id="MQUC01000003">
    <property type="protein sequence ID" value="PRP66514.1"/>
    <property type="molecule type" value="Genomic_DNA"/>
</dbReference>
<keyword evidence="3" id="KW-1185">Reference proteome</keyword>
<protein>
    <submittedName>
        <fullName evidence="2">Uncharacterized protein</fullName>
    </submittedName>
</protein>